<protein>
    <recommendedName>
        <fullName evidence="4">Ferric reductase like protein</fullName>
    </recommendedName>
</protein>
<dbReference type="Proteomes" id="UP000283387">
    <property type="component" value="Unassembled WGS sequence"/>
</dbReference>
<evidence type="ECO:0008006" key="4">
    <source>
        <dbReference type="Google" id="ProtNLM"/>
    </source>
</evidence>
<dbReference type="RefSeq" id="WP_211337941.1">
    <property type="nucleotide sequence ID" value="NZ_RAPN01000001.1"/>
</dbReference>
<reference evidence="2 3" key="1">
    <citation type="submission" date="2018-09" db="EMBL/GenBank/DDBJ databases">
        <title>Genomic Encyclopedia of Archaeal and Bacterial Type Strains, Phase II (KMG-II): from individual species to whole genera.</title>
        <authorList>
            <person name="Goeker M."/>
        </authorList>
    </citation>
    <scope>NUCLEOTIDE SEQUENCE [LARGE SCALE GENOMIC DNA]</scope>
    <source>
        <strain evidence="2 3">DSM 27148</strain>
    </source>
</reference>
<proteinExistence type="predicted"/>
<sequence>MRQTWRLVSRTTMVLIVVFTFFFLLLEGYSYYRLGIEDRFYHAQHQLLKPSGLLGHGLGIIGSSLIVIGVCMYMIRKRVRRFSRIGVLKYWLEFHIFLCSLGPVLVLFHTAFKFGGIVSVSFWCMVAVVVSGIIGRYIYLQIPHTIEGREMSLAELEMKKAHFKVLLQEKYQLNSPLADEILQAVKARPSRPGGESISRFVEKLLFQHKLLQRVRMLLRTNHFEPQTRKELLRLIRYEISLNRKIDRLVTMQNLFRYWHVAHLPFALVMLLIMLIHIGVALAFGYRWIF</sequence>
<evidence type="ECO:0000256" key="1">
    <source>
        <dbReference type="SAM" id="Phobius"/>
    </source>
</evidence>
<keyword evidence="3" id="KW-1185">Reference proteome</keyword>
<keyword evidence="1" id="KW-0472">Membrane</keyword>
<organism evidence="2 3">
    <name type="scientific">Mangrovibacterium diazotrophicum</name>
    <dbReference type="NCBI Taxonomy" id="1261403"/>
    <lineage>
        <taxon>Bacteria</taxon>
        <taxon>Pseudomonadati</taxon>
        <taxon>Bacteroidota</taxon>
        <taxon>Bacteroidia</taxon>
        <taxon>Marinilabiliales</taxon>
        <taxon>Prolixibacteraceae</taxon>
        <taxon>Mangrovibacterium</taxon>
    </lineage>
</organism>
<name>A0A419W2P0_9BACT</name>
<feature type="transmembrane region" description="Helical" evidence="1">
    <location>
        <begin position="265"/>
        <end position="288"/>
    </location>
</feature>
<dbReference type="AlphaFoldDB" id="A0A419W2P0"/>
<dbReference type="EMBL" id="RAPN01000001">
    <property type="protein sequence ID" value="RKD89756.1"/>
    <property type="molecule type" value="Genomic_DNA"/>
</dbReference>
<gene>
    <name evidence="2" type="ORF">BC643_0088</name>
</gene>
<keyword evidence="1" id="KW-1133">Transmembrane helix</keyword>
<feature type="transmembrane region" description="Helical" evidence="1">
    <location>
        <begin position="52"/>
        <end position="75"/>
    </location>
</feature>
<feature type="transmembrane region" description="Helical" evidence="1">
    <location>
        <begin position="87"/>
        <end position="108"/>
    </location>
</feature>
<comment type="caution">
    <text evidence="2">The sequence shown here is derived from an EMBL/GenBank/DDBJ whole genome shotgun (WGS) entry which is preliminary data.</text>
</comment>
<keyword evidence="1" id="KW-0812">Transmembrane</keyword>
<evidence type="ECO:0000313" key="2">
    <source>
        <dbReference type="EMBL" id="RKD89756.1"/>
    </source>
</evidence>
<evidence type="ECO:0000313" key="3">
    <source>
        <dbReference type="Proteomes" id="UP000283387"/>
    </source>
</evidence>
<accession>A0A419W2P0</accession>
<feature type="transmembrane region" description="Helical" evidence="1">
    <location>
        <begin position="12"/>
        <end position="32"/>
    </location>
</feature>
<feature type="transmembrane region" description="Helical" evidence="1">
    <location>
        <begin position="114"/>
        <end position="139"/>
    </location>
</feature>